<sequence length="87" mass="9788">MCRVRVYDASQHCADKCEVAECCELRSGRPALVQDQPERRAGPYGHSADYNACDLWRCPAVAMETDPLTGHFNLETNRATPTRFLKS</sequence>
<proteinExistence type="predicted"/>
<dbReference type="AlphaFoldDB" id="A0A821RKR7"/>
<evidence type="ECO:0000313" key="1">
    <source>
        <dbReference type="EMBL" id="CAF4843419.1"/>
    </source>
</evidence>
<protein>
    <submittedName>
        <fullName evidence="1">Uncharacterized protein</fullName>
    </submittedName>
</protein>
<gene>
    <name evidence="1" type="ORF">PMACD_LOCUS6389</name>
</gene>
<dbReference type="Proteomes" id="UP000663880">
    <property type="component" value="Unassembled WGS sequence"/>
</dbReference>
<keyword evidence="2" id="KW-1185">Reference proteome</keyword>
<dbReference type="EMBL" id="CAJOBZ010000014">
    <property type="protein sequence ID" value="CAF4843419.1"/>
    <property type="molecule type" value="Genomic_DNA"/>
</dbReference>
<organism evidence="1 2">
    <name type="scientific">Pieris macdunnoughi</name>
    <dbReference type="NCBI Taxonomy" id="345717"/>
    <lineage>
        <taxon>Eukaryota</taxon>
        <taxon>Metazoa</taxon>
        <taxon>Ecdysozoa</taxon>
        <taxon>Arthropoda</taxon>
        <taxon>Hexapoda</taxon>
        <taxon>Insecta</taxon>
        <taxon>Pterygota</taxon>
        <taxon>Neoptera</taxon>
        <taxon>Endopterygota</taxon>
        <taxon>Lepidoptera</taxon>
        <taxon>Glossata</taxon>
        <taxon>Ditrysia</taxon>
        <taxon>Papilionoidea</taxon>
        <taxon>Pieridae</taxon>
        <taxon>Pierinae</taxon>
        <taxon>Pieris</taxon>
    </lineage>
</organism>
<evidence type="ECO:0000313" key="2">
    <source>
        <dbReference type="Proteomes" id="UP000663880"/>
    </source>
</evidence>
<comment type="caution">
    <text evidence="1">The sequence shown here is derived from an EMBL/GenBank/DDBJ whole genome shotgun (WGS) entry which is preliminary data.</text>
</comment>
<name>A0A821RKR7_9NEOP</name>
<reference evidence="1" key="1">
    <citation type="submission" date="2021-02" db="EMBL/GenBank/DDBJ databases">
        <authorList>
            <person name="Steward A R."/>
        </authorList>
    </citation>
    <scope>NUCLEOTIDE SEQUENCE</scope>
</reference>
<accession>A0A821RKR7</accession>